<evidence type="ECO:0000313" key="1">
    <source>
        <dbReference type="EMBL" id="PKU38344.1"/>
    </source>
</evidence>
<evidence type="ECO:0000313" key="2">
    <source>
        <dbReference type="Proteomes" id="UP000233556"/>
    </source>
</evidence>
<dbReference type="EMBL" id="KZ506772">
    <property type="protein sequence ID" value="PKU38344.1"/>
    <property type="molecule type" value="Genomic_DNA"/>
</dbReference>
<accession>A0A2I0TWZ5</accession>
<proteinExistence type="predicted"/>
<protein>
    <submittedName>
        <fullName evidence="1">Uncharacterized protein</fullName>
    </submittedName>
</protein>
<organism evidence="1 2">
    <name type="scientific">Limosa lapponica baueri</name>
    <dbReference type="NCBI Taxonomy" id="1758121"/>
    <lineage>
        <taxon>Eukaryota</taxon>
        <taxon>Metazoa</taxon>
        <taxon>Chordata</taxon>
        <taxon>Craniata</taxon>
        <taxon>Vertebrata</taxon>
        <taxon>Euteleostomi</taxon>
        <taxon>Archelosauria</taxon>
        <taxon>Archosauria</taxon>
        <taxon>Dinosauria</taxon>
        <taxon>Saurischia</taxon>
        <taxon>Theropoda</taxon>
        <taxon>Coelurosauria</taxon>
        <taxon>Aves</taxon>
        <taxon>Neognathae</taxon>
        <taxon>Neoaves</taxon>
        <taxon>Charadriiformes</taxon>
        <taxon>Scolopacidae</taxon>
        <taxon>Limosa</taxon>
    </lineage>
</organism>
<dbReference type="AlphaFoldDB" id="A0A2I0TWZ5"/>
<keyword evidence="2" id="KW-1185">Reference proteome</keyword>
<reference evidence="2" key="2">
    <citation type="submission" date="2017-12" db="EMBL/GenBank/DDBJ databases">
        <title>Genome sequence of the Bar-tailed Godwit (Limosa lapponica baueri).</title>
        <authorList>
            <person name="Lima N.C.B."/>
            <person name="Parody-Merino A.M."/>
            <person name="Battley P.F."/>
            <person name="Fidler A.E."/>
            <person name="Prosdocimi F."/>
        </authorList>
    </citation>
    <scope>NUCLEOTIDE SEQUENCE [LARGE SCALE GENOMIC DNA]</scope>
</reference>
<reference evidence="2" key="1">
    <citation type="submission" date="2017-11" db="EMBL/GenBank/DDBJ databases">
        <authorList>
            <person name="Lima N.C."/>
            <person name="Parody-Merino A.M."/>
            <person name="Battley P.F."/>
            <person name="Fidler A.E."/>
            <person name="Prosdocimi F."/>
        </authorList>
    </citation>
    <scope>NUCLEOTIDE SEQUENCE [LARGE SCALE GENOMIC DNA]</scope>
</reference>
<dbReference type="Proteomes" id="UP000233556">
    <property type="component" value="Unassembled WGS sequence"/>
</dbReference>
<sequence length="158" mass="16965">MFDNPFGEEILPNIQSNLEAVSYCPTTCYLGEETNPSAASLPFSGHAPAPQCPSSSEGRKLNTVLKVQPHQCQAREDDHFPSPAGHTVSDTSQDAVGHLGTLLAHIQVAVDQQPQVLFCWAAFQPLFPQPVALHGVVVTQMQDLALGFVESHAIVSAH</sequence>
<gene>
    <name evidence="1" type="ORF">llap_11351</name>
</gene>
<name>A0A2I0TWZ5_LIMLA</name>